<organism evidence="1 2">
    <name type="scientific">Novipirellula artificiosorum</name>
    <dbReference type="NCBI Taxonomy" id="2528016"/>
    <lineage>
        <taxon>Bacteria</taxon>
        <taxon>Pseudomonadati</taxon>
        <taxon>Planctomycetota</taxon>
        <taxon>Planctomycetia</taxon>
        <taxon>Pirellulales</taxon>
        <taxon>Pirellulaceae</taxon>
        <taxon>Novipirellula</taxon>
    </lineage>
</organism>
<reference evidence="1 2" key="1">
    <citation type="submission" date="2019-02" db="EMBL/GenBank/DDBJ databases">
        <title>Deep-cultivation of Planctomycetes and their phenomic and genomic characterization uncovers novel biology.</title>
        <authorList>
            <person name="Wiegand S."/>
            <person name="Jogler M."/>
            <person name="Boedeker C."/>
            <person name="Pinto D."/>
            <person name="Vollmers J."/>
            <person name="Rivas-Marin E."/>
            <person name="Kohn T."/>
            <person name="Peeters S.H."/>
            <person name="Heuer A."/>
            <person name="Rast P."/>
            <person name="Oberbeckmann S."/>
            <person name="Bunk B."/>
            <person name="Jeske O."/>
            <person name="Meyerdierks A."/>
            <person name="Storesund J.E."/>
            <person name="Kallscheuer N."/>
            <person name="Luecker S."/>
            <person name="Lage O.M."/>
            <person name="Pohl T."/>
            <person name="Merkel B.J."/>
            <person name="Hornburger P."/>
            <person name="Mueller R.-W."/>
            <person name="Bruemmer F."/>
            <person name="Labrenz M."/>
            <person name="Spormann A.M."/>
            <person name="Op Den Camp H."/>
            <person name="Overmann J."/>
            <person name="Amann R."/>
            <person name="Jetten M.S.M."/>
            <person name="Mascher T."/>
            <person name="Medema M.H."/>
            <person name="Devos D.P."/>
            <person name="Kaster A.-K."/>
            <person name="Ovreas L."/>
            <person name="Rohde M."/>
            <person name="Galperin M.Y."/>
            <person name="Jogler C."/>
        </authorList>
    </citation>
    <scope>NUCLEOTIDE SEQUENCE [LARGE SCALE GENOMIC DNA]</scope>
    <source>
        <strain evidence="1 2">Poly41</strain>
    </source>
</reference>
<accession>A0A5C6E0Q1</accession>
<proteinExistence type="predicted"/>
<name>A0A5C6E0Q1_9BACT</name>
<dbReference type="EMBL" id="SJPV01000001">
    <property type="protein sequence ID" value="TWU42462.1"/>
    <property type="molecule type" value="Genomic_DNA"/>
</dbReference>
<evidence type="ECO:0000313" key="2">
    <source>
        <dbReference type="Proteomes" id="UP000319143"/>
    </source>
</evidence>
<comment type="caution">
    <text evidence="1">The sequence shown here is derived from an EMBL/GenBank/DDBJ whole genome shotgun (WGS) entry which is preliminary data.</text>
</comment>
<dbReference type="Proteomes" id="UP000319143">
    <property type="component" value="Unassembled WGS sequence"/>
</dbReference>
<dbReference type="AlphaFoldDB" id="A0A5C6E0Q1"/>
<sequence length="51" mass="5356">MVAGGESEANTPGPLFIDRTVDHVVVAETGHSLCWVFSNRGTPTCAAHYPG</sequence>
<keyword evidence="2" id="KW-1185">Reference proteome</keyword>
<gene>
    <name evidence="1" type="ORF">Poly41_07590</name>
</gene>
<protein>
    <submittedName>
        <fullName evidence="1">Uncharacterized protein</fullName>
    </submittedName>
</protein>
<evidence type="ECO:0000313" key="1">
    <source>
        <dbReference type="EMBL" id="TWU42462.1"/>
    </source>
</evidence>